<dbReference type="FunFam" id="1.10.8.720:FF:000003">
    <property type="entry name" value="Cytoplasmic dynein heavy chain 2"/>
    <property type="match status" value="1"/>
</dbReference>
<reference evidence="5 6" key="1">
    <citation type="submission" date="2017-12" db="EMBL/GenBank/DDBJ databases">
        <title>Gene loss provides genomic basis for host adaptation in cereal stripe rust fungi.</title>
        <authorList>
            <person name="Xia C."/>
        </authorList>
    </citation>
    <scope>NUCLEOTIDE SEQUENCE [LARGE SCALE GENOMIC DNA]</scope>
    <source>
        <strain evidence="5 6">93TX-2</strain>
    </source>
</reference>
<evidence type="ECO:0000313" key="6">
    <source>
        <dbReference type="Proteomes" id="UP000238274"/>
    </source>
</evidence>
<feature type="compositionally biased region" description="Polar residues" evidence="1">
    <location>
        <begin position="544"/>
        <end position="556"/>
    </location>
</feature>
<accession>A0A2S4UYF3</accession>
<gene>
    <name evidence="5" type="ORF">PSHT_12166</name>
</gene>
<dbReference type="AlphaFoldDB" id="A0A2S4UYF3"/>
<dbReference type="Pfam" id="PF18199">
    <property type="entry name" value="Dynein_C"/>
    <property type="match status" value="1"/>
</dbReference>
<dbReference type="VEuPathDB" id="FungiDB:PSTT_02339"/>
<dbReference type="Proteomes" id="UP000238274">
    <property type="component" value="Unassembled WGS sequence"/>
</dbReference>
<dbReference type="InterPro" id="IPR004273">
    <property type="entry name" value="Dynein_heavy_D6_P-loop"/>
</dbReference>
<evidence type="ECO:0000259" key="4">
    <source>
        <dbReference type="Pfam" id="PF18199"/>
    </source>
</evidence>
<dbReference type="GO" id="GO:0030286">
    <property type="term" value="C:dynein complex"/>
    <property type="evidence" value="ECO:0007669"/>
    <property type="project" value="InterPro"/>
</dbReference>
<evidence type="ECO:0000259" key="2">
    <source>
        <dbReference type="Pfam" id="PF03028"/>
    </source>
</evidence>
<dbReference type="Gene3D" id="1.20.1270.280">
    <property type="match status" value="1"/>
</dbReference>
<feature type="domain" description="Dynein heavy chain AAA lid" evidence="3">
    <location>
        <begin position="314"/>
        <end position="453"/>
    </location>
</feature>
<keyword evidence="6" id="KW-1185">Reference proteome</keyword>
<evidence type="ECO:0000259" key="3">
    <source>
        <dbReference type="Pfam" id="PF18198"/>
    </source>
</evidence>
<dbReference type="InterPro" id="IPR027417">
    <property type="entry name" value="P-loop_NTPase"/>
</dbReference>
<dbReference type="Pfam" id="PF18198">
    <property type="entry name" value="AAA_lid_11"/>
    <property type="match status" value="1"/>
</dbReference>
<dbReference type="GO" id="GO:0051959">
    <property type="term" value="F:dynein light intermediate chain binding"/>
    <property type="evidence" value="ECO:0007669"/>
    <property type="project" value="InterPro"/>
</dbReference>
<dbReference type="Gene3D" id="3.40.50.300">
    <property type="entry name" value="P-loop containing nucleotide triphosphate hydrolases"/>
    <property type="match status" value="1"/>
</dbReference>
<dbReference type="FunFam" id="3.40.50.300:FF:000373">
    <property type="entry name" value="Cytoplasmic dynein heavy chain 2"/>
    <property type="match status" value="1"/>
</dbReference>
<name>A0A2S4UYF3_9BASI</name>
<dbReference type="Gene3D" id="1.10.8.720">
    <property type="entry name" value="Region D6 of dynein motor"/>
    <property type="match status" value="1"/>
</dbReference>
<sequence length="644" mass="71770">MRKLHLITYTLSTNLNTRANSSSAHTPIPNLQSIKISLLESEAADVAKEVKETDIVMQEVNQVTAQYIPFTQASSSIFFILQQLNVLNHFYQFSLQEWETFLNSTNHENVVSTVWPDASSALDSICQLLLLKCLRPNRMLSGIAIYVSKVFNAKFLVESSYNFHSVVTNKINSLIPVRLCSVPRDDASYRVDNLVAFTKSQCALIAIDSQEGYRLANQAIAAAIQTGSWVLLKNVHLASSWLSQLEKSLQSLNPPKSFRLFLTMETNSSIPVNILCQSVLIMNEPPPGIRAHLVDCPQSISPSRLATGPKEKVRLYLLFAWLHTVVQKRLRYCPLGWSKIYEFNDSDLKAAMSMIDLWMIDPAHLPWAALWVLLRQAVYGGGVNSNWYQKLLDSFVDSLFNPGAFEVGYHLVNPISDKEGLIIAEGSQLEHFVTWAQALSKREPPHWLSLPPNTEALISTTHTTRKLKATGLSRHGAPTQAQANLCVSMVVHPGWVLGSSSKHSVPQAMACQLGPVAPKFLVVSGFQNLVTFIEDELVGEAPNQAKTSSDNTSSQPGRMRQMERTSKEFLKSLNPNLPDLNLESNNLNDPLFRFFEREIALGQKVLAVIRKDSIELIAVCNGEIKQTNPLTSLIGEITRMIPAH</sequence>
<protein>
    <recommendedName>
        <fullName evidence="7">Dynein heavy chain region D6 P-loop domain-containing protein</fullName>
    </recommendedName>
</protein>
<dbReference type="GO" id="GO:0008569">
    <property type="term" value="F:minus-end-directed microtubule motor activity"/>
    <property type="evidence" value="ECO:0007669"/>
    <property type="project" value="InterPro"/>
</dbReference>
<dbReference type="InterPro" id="IPR041228">
    <property type="entry name" value="Dynein_C"/>
</dbReference>
<proteinExistence type="predicted"/>
<comment type="caution">
    <text evidence="5">The sequence shown here is derived from an EMBL/GenBank/DDBJ whole genome shotgun (WGS) entry which is preliminary data.</text>
</comment>
<dbReference type="InterPro" id="IPR026983">
    <property type="entry name" value="DHC"/>
</dbReference>
<dbReference type="GO" id="GO:0007018">
    <property type="term" value="P:microtubule-based movement"/>
    <property type="evidence" value="ECO:0007669"/>
    <property type="project" value="InterPro"/>
</dbReference>
<organism evidence="5 6">
    <name type="scientific">Puccinia striiformis</name>
    <dbReference type="NCBI Taxonomy" id="27350"/>
    <lineage>
        <taxon>Eukaryota</taxon>
        <taxon>Fungi</taxon>
        <taxon>Dikarya</taxon>
        <taxon>Basidiomycota</taxon>
        <taxon>Pucciniomycotina</taxon>
        <taxon>Pucciniomycetes</taxon>
        <taxon>Pucciniales</taxon>
        <taxon>Pucciniaceae</taxon>
        <taxon>Puccinia</taxon>
    </lineage>
</organism>
<reference evidence="6" key="3">
    <citation type="journal article" date="2018" name="Mol. Plant Microbe Interact.">
        <title>Genome sequence resources for the wheat stripe rust pathogen (Puccinia striiformis f. sp. tritici) and the barley stripe rust pathogen (Puccinia striiformis f. sp. hordei).</title>
        <authorList>
            <person name="Xia C."/>
            <person name="Wang M."/>
            <person name="Yin C."/>
            <person name="Cornejo O.E."/>
            <person name="Hulbert S.H."/>
            <person name="Chen X."/>
        </authorList>
    </citation>
    <scope>NUCLEOTIDE SEQUENCE [LARGE SCALE GENOMIC DNA]</scope>
    <source>
        <strain evidence="6">93TX-2</strain>
    </source>
</reference>
<dbReference type="Pfam" id="PF03028">
    <property type="entry name" value="Dynein_heavy"/>
    <property type="match status" value="1"/>
</dbReference>
<dbReference type="GO" id="GO:0045505">
    <property type="term" value="F:dynein intermediate chain binding"/>
    <property type="evidence" value="ECO:0007669"/>
    <property type="project" value="InterPro"/>
</dbReference>
<dbReference type="VEuPathDB" id="FungiDB:PSHT_12166"/>
<dbReference type="EMBL" id="PKSM01000217">
    <property type="protein sequence ID" value="POW02286.1"/>
    <property type="molecule type" value="Genomic_DNA"/>
</dbReference>
<dbReference type="OrthoDB" id="447173at2759"/>
<feature type="domain" description="Dynein heavy chain C-terminal" evidence="4">
    <location>
        <begin position="547"/>
        <end position="638"/>
    </location>
</feature>
<evidence type="ECO:0008006" key="7">
    <source>
        <dbReference type="Google" id="ProtNLM"/>
    </source>
</evidence>
<feature type="domain" description="Dynein heavy chain region D6 P-loop" evidence="2">
    <location>
        <begin position="174"/>
        <end position="281"/>
    </location>
</feature>
<reference evidence="6" key="2">
    <citation type="journal article" date="2018" name="BMC Genomics">
        <title>Genomic insights into host adaptation between the wheat stripe rust pathogen (Puccinia striiformis f. sp. tritici) and the barley stripe rust pathogen (Puccinia striiformis f. sp. hordei).</title>
        <authorList>
            <person name="Xia C."/>
            <person name="Wang M."/>
            <person name="Yin C."/>
            <person name="Cornejo O.E."/>
            <person name="Hulbert S.H."/>
            <person name="Chen X."/>
        </authorList>
    </citation>
    <scope>NUCLEOTIDE SEQUENCE [LARGE SCALE GENOMIC DNA]</scope>
    <source>
        <strain evidence="6">93TX-2</strain>
    </source>
</reference>
<dbReference type="InterPro" id="IPR042219">
    <property type="entry name" value="AAA_lid_11_sf"/>
</dbReference>
<evidence type="ECO:0000313" key="5">
    <source>
        <dbReference type="EMBL" id="POW02286.1"/>
    </source>
</evidence>
<dbReference type="PANTHER" id="PTHR45703:SF36">
    <property type="entry name" value="DYNEIN HEAVY CHAIN, CYTOPLASMIC"/>
    <property type="match status" value="1"/>
</dbReference>
<evidence type="ECO:0000256" key="1">
    <source>
        <dbReference type="SAM" id="MobiDB-lite"/>
    </source>
</evidence>
<dbReference type="InterPro" id="IPR041658">
    <property type="entry name" value="AAA_lid_11"/>
</dbReference>
<dbReference type="PANTHER" id="PTHR45703">
    <property type="entry name" value="DYNEIN HEAVY CHAIN"/>
    <property type="match status" value="1"/>
</dbReference>
<feature type="region of interest" description="Disordered" evidence="1">
    <location>
        <begin position="541"/>
        <end position="562"/>
    </location>
</feature>